<keyword evidence="7" id="KW-0862">Zinc</keyword>
<evidence type="ECO:0000313" key="11">
    <source>
        <dbReference type="EMBL" id="OXA61175.1"/>
    </source>
</evidence>
<dbReference type="InterPro" id="IPR036236">
    <property type="entry name" value="Znf_C2H2_sf"/>
</dbReference>
<dbReference type="GO" id="GO:0030687">
    <property type="term" value="C:preribosome, large subunit precursor"/>
    <property type="evidence" value="ECO:0007669"/>
    <property type="project" value="TreeGrafter"/>
</dbReference>
<feature type="region of interest" description="Disordered" evidence="9">
    <location>
        <begin position="110"/>
        <end position="190"/>
    </location>
</feature>
<dbReference type="PANTHER" id="PTHR13182">
    <property type="entry name" value="ZINC FINGER PROTEIN 622"/>
    <property type="match status" value="1"/>
</dbReference>
<dbReference type="PANTHER" id="PTHR13182:SF8">
    <property type="entry name" value="CYTOPLASMIC 60S SUBUNIT BIOGENESIS FACTOR ZNF622"/>
    <property type="match status" value="1"/>
</dbReference>
<keyword evidence="12" id="KW-1185">Reference proteome</keyword>
<evidence type="ECO:0000256" key="2">
    <source>
        <dbReference type="ARBA" id="ARBA00022490"/>
    </source>
</evidence>
<dbReference type="GO" id="GO:0003676">
    <property type="term" value="F:nucleic acid binding"/>
    <property type="evidence" value="ECO:0007669"/>
    <property type="project" value="InterPro"/>
</dbReference>
<dbReference type="STRING" id="158441.A0A226EU76"/>
<reference evidence="11 12" key="1">
    <citation type="submission" date="2015-12" db="EMBL/GenBank/DDBJ databases">
        <title>The genome of Folsomia candida.</title>
        <authorList>
            <person name="Faddeeva A."/>
            <person name="Derks M.F."/>
            <person name="Anvar Y."/>
            <person name="Smit S."/>
            <person name="Van Straalen N."/>
            <person name="Roelofs D."/>
        </authorList>
    </citation>
    <scope>NUCLEOTIDE SEQUENCE [LARGE SCALE GENOMIC DNA]</scope>
    <source>
        <strain evidence="11 12">VU population</strain>
        <tissue evidence="11">Whole body</tissue>
    </source>
</reference>
<dbReference type="EMBL" id="LNIX01000002">
    <property type="protein sequence ID" value="OXA61175.1"/>
    <property type="molecule type" value="Genomic_DNA"/>
</dbReference>
<dbReference type="SUPFAM" id="SSF57667">
    <property type="entry name" value="beta-beta-alpha zinc fingers"/>
    <property type="match status" value="2"/>
</dbReference>
<evidence type="ECO:0000256" key="5">
    <source>
        <dbReference type="ARBA" id="ARBA00022737"/>
    </source>
</evidence>
<dbReference type="PROSITE" id="PS00028">
    <property type="entry name" value="ZINC_FINGER_C2H2_1"/>
    <property type="match status" value="1"/>
</dbReference>
<proteinExistence type="inferred from homology"/>
<evidence type="ECO:0000256" key="7">
    <source>
        <dbReference type="ARBA" id="ARBA00022833"/>
    </source>
</evidence>
<protein>
    <recommendedName>
        <fullName evidence="10">C2H2-type domain-containing protein</fullName>
    </recommendedName>
</protein>
<dbReference type="AlphaFoldDB" id="A0A226EU76"/>
<evidence type="ECO:0000313" key="12">
    <source>
        <dbReference type="Proteomes" id="UP000198287"/>
    </source>
</evidence>
<keyword evidence="6" id="KW-0863">Zinc-finger</keyword>
<feature type="compositionally biased region" description="Low complexity" evidence="9">
    <location>
        <begin position="136"/>
        <end position="147"/>
    </location>
</feature>
<comment type="similarity">
    <text evidence="8">Belongs to the REI1 family.</text>
</comment>
<keyword evidence="3" id="KW-0690">Ribosome biogenesis</keyword>
<gene>
    <name evidence="11" type="ORF">Fcan01_05037</name>
</gene>
<dbReference type="OrthoDB" id="19329at2759"/>
<evidence type="ECO:0000256" key="1">
    <source>
        <dbReference type="ARBA" id="ARBA00004496"/>
    </source>
</evidence>
<evidence type="ECO:0000256" key="9">
    <source>
        <dbReference type="SAM" id="MobiDB-lite"/>
    </source>
</evidence>
<comment type="caution">
    <text evidence="11">The sequence shown here is derived from an EMBL/GenBank/DDBJ whole genome shotgun (WGS) entry which is preliminary data.</text>
</comment>
<dbReference type="Pfam" id="PF12756">
    <property type="entry name" value="zf-C2H2_2"/>
    <property type="match status" value="1"/>
</dbReference>
<dbReference type="Pfam" id="PF12171">
    <property type="entry name" value="zf-C2H2_jaz"/>
    <property type="match status" value="1"/>
</dbReference>
<organism evidence="11 12">
    <name type="scientific">Folsomia candida</name>
    <name type="common">Springtail</name>
    <dbReference type="NCBI Taxonomy" id="158441"/>
    <lineage>
        <taxon>Eukaryota</taxon>
        <taxon>Metazoa</taxon>
        <taxon>Ecdysozoa</taxon>
        <taxon>Arthropoda</taxon>
        <taxon>Hexapoda</taxon>
        <taxon>Collembola</taxon>
        <taxon>Entomobryomorpha</taxon>
        <taxon>Isotomoidea</taxon>
        <taxon>Isotomidae</taxon>
        <taxon>Proisotominae</taxon>
        <taxon>Folsomia</taxon>
    </lineage>
</organism>
<feature type="domain" description="C2H2-type" evidence="10">
    <location>
        <begin position="82"/>
        <end position="104"/>
    </location>
</feature>
<dbReference type="GO" id="GO:0005737">
    <property type="term" value="C:cytoplasm"/>
    <property type="evidence" value="ECO:0007669"/>
    <property type="project" value="UniProtKB-SubCell"/>
</dbReference>
<keyword evidence="5" id="KW-0677">Repeat</keyword>
<dbReference type="SMART" id="SM00355">
    <property type="entry name" value="ZnF_C2H2"/>
    <property type="match status" value="4"/>
</dbReference>
<evidence type="ECO:0000256" key="3">
    <source>
        <dbReference type="ARBA" id="ARBA00022517"/>
    </source>
</evidence>
<sequence>MSTLTPAGSESSISGLLTCMTCRVGFRNAELQRDHYKSDWHRYNLKRKIVSLPPVTADNFAERLAAQEAQAAQSANDTSRYCSVCKKAFGNEKAYLSHIASKKHSAVVKEQSMKELGGTQQDVESQGLENSKNNASSGGVVLGSSPGKMQQQSPLAKKKTQSPQIAAKFPGKGSKLGGGSDMEVGDDDDDDDSWEEIEGIQIPPTSCLFCAVESGDIESNLEHMSVSHSFFIPDMEYCTDLEGLLDYLGSKVGEGMMCLWCNEKGKSFYDVLAVQQHMRDKGHCKMLHDTDAAFEYSDYYDFSSSYPQDSTETNPDELYTPEALRFNEHMQLVLPSGVALGHRALKLYYRQYVRPGSRSMSEIKAAKKNKILSQYKAIGYGGTALVVAQQKLRDQRYFKHVKDKYGVKLGVQGNKTLQTYFRRQVQF</sequence>
<dbReference type="InterPro" id="IPR003604">
    <property type="entry name" value="Matrin/U1-like-C_Znf_C2H2"/>
</dbReference>
<evidence type="ECO:0000256" key="4">
    <source>
        <dbReference type="ARBA" id="ARBA00022723"/>
    </source>
</evidence>
<name>A0A226EU76_FOLCA</name>
<evidence type="ECO:0000259" key="10">
    <source>
        <dbReference type="PROSITE" id="PS00028"/>
    </source>
</evidence>
<feature type="compositionally biased region" description="Polar residues" evidence="9">
    <location>
        <begin position="118"/>
        <end position="135"/>
    </location>
</feature>
<dbReference type="Proteomes" id="UP000198287">
    <property type="component" value="Unassembled WGS sequence"/>
</dbReference>
<dbReference type="GO" id="GO:0042273">
    <property type="term" value="P:ribosomal large subunit biogenesis"/>
    <property type="evidence" value="ECO:0007669"/>
    <property type="project" value="TreeGrafter"/>
</dbReference>
<evidence type="ECO:0000256" key="8">
    <source>
        <dbReference type="ARBA" id="ARBA00034126"/>
    </source>
</evidence>
<dbReference type="InterPro" id="IPR040025">
    <property type="entry name" value="Znf622/Rei1/Reh1"/>
</dbReference>
<dbReference type="OMA" id="WTQTQQQ"/>
<evidence type="ECO:0000256" key="6">
    <source>
        <dbReference type="ARBA" id="ARBA00022771"/>
    </source>
</evidence>
<comment type="subcellular location">
    <subcellularLocation>
        <location evidence="1">Cytoplasm</location>
    </subcellularLocation>
</comment>
<dbReference type="GO" id="GO:0008270">
    <property type="term" value="F:zinc ion binding"/>
    <property type="evidence" value="ECO:0007669"/>
    <property type="project" value="UniProtKB-KW"/>
</dbReference>
<dbReference type="SMART" id="SM00451">
    <property type="entry name" value="ZnF_U1"/>
    <property type="match status" value="2"/>
</dbReference>
<dbReference type="InterPro" id="IPR022755">
    <property type="entry name" value="Znf_C2H2_jaz"/>
</dbReference>
<accession>A0A226EU76</accession>
<dbReference type="InterPro" id="IPR041661">
    <property type="entry name" value="ZN622/Rei1/Reh1_Znf-C2H2"/>
</dbReference>
<dbReference type="InterPro" id="IPR013087">
    <property type="entry name" value="Znf_C2H2_type"/>
</dbReference>
<dbReference type="Gene3D" id="3.30.160.60">
    <property type="entry name" value="Classic Zinc Finger"/>
    <property type="match status" value="1"/>
</dbReference>
<keyword evidence="2" id="KW-0963">Cytoplasm</keyword>
<keyword evidence="4" id="KW-0479">Metal-binding</keyword>